<dbReference type="Pfam" id="PF00069">
    <property type="entry name" value="Pkinase"/>
    <property type="match status" value="1"/>
</dbReference>
<dbReference type="InterPro" id="IPR045269">
    <property type="entry name" value="Atg1-like"/>
</dbReference>
<proteinExistence type="predicted"/>
<evidence type="ECO:0000313" key="3">
    <source>
        <dbReference type="EMBL" id="GFR58779.1"/>
    </source>
</evidence>
<evidence type="ECO:0000256" key="1">
    <source>
        <dbReference type="SAM" id="MobiDB-lite"/>
    </source>
</evidence>
<feature type="compositionally biased region" description="Polar residues" evidence="1">
    <location>
        <begin position="8"/>
        <end position="22"/>
    </location>
</feature>
<keyword evidence="3" id="KW-0808">Transferase</keyword>
<organism evidence="3 4">
    <name type="scientific">Elysia marginata</name>
    <dbReference type="NCBI Taxonomy" id="1093978"/>
    <lineage>
        <taxon>Eukaryota</taxon>
        <taxon>Metazoa</taxon>
        <taxon>Spiralia</taxon>
        <taxon>Lophotrochozoa</taxon>
        <taxon>Mollusca</taxon>
        <taxon>Gastropoda</taxon>
        <taxon>Heterobranchia</taxon>
        <taxon>Euthyneura</taxon>
        <taxon>Panpulmonata</taxon>
        <taxon>Sacoglossa</taxon>
        <taxon>Placobranchoidea</taxon>
        <taxon>Plakobranchidae</taxon>
        <taxon>Elysia</taxon>
    </lineage>
</organism>
<protein>
    <submittedName>
        <fullName evidence="3">Protein kinase-like domain</fullName>
    </submittedName>
</protein>
<dbReference type="Proteomes" id="UP000762676">
    <property type="component" value="Unassembled WGS sequence"/>
</dbReference>
<accession>A0AAV4EDQ4</accession>
<dbReference type="SMART" id="SM00220">
    <property type="entry name" value="S_TKc"/>
    <property type="match status" value="1"/>
</dbReference>
<dbReference type="GO" id="GO:0005524">
    <property type="term" value="F:ATP binding"/>
    <property type="evidence" value="ECO:0007669"/>
    <property type="project" value="InterPro"/>
</dbReference>
<dbReference type="InterPro" id="IPR008271">
    <property type="entry name" value="Ser/Thr_kinase_AS"/>
</dbReference>
<dbReference type="EMBL" id="BMAT01003620">
    <property type="protein sequence ID" value="GFR58779.1"/>
    <property type="molecule type" value="Genomic_DNA"/>
</dbReference>
<dbReference type="AlphaFoldDB" id="A0AAV4EDQ4"/>
<dbReference type="InterPro" id="IPR011009">
    <property type="entry name" value="Kinase-like_dom_sf"/>
</dbReference>
<dbReference type="InterPro" id="IPR000719">
    <property type="entry name" value="Prot_kinase_dom"/>
</dbReference>
<gene>
    <name evidence="3" type="ORF">ElyMa_001776800</name>
</gene>
<dbReference type="GO" id="GO:0004674">
    <property type="term" value="F:protein serine/threonine kinase activity"/>
    <property type="evidence" value="ECO:0007669"/>
    <property type="project" value="InterPro"/>
</dbReference>
<keyword evidence="4" id="KW-1185">Reference proteome</keyword>
<dbReference type="GO" id="GO:0005737">
    <property type="term" value="C:cytoplasm"/>
    <property type="evidence" value="ECO:0007669"/>
    <property type="project" value="TreeGrafter"/>
</dbReference>
<name>A0AAV4EDQ4_9GAST</name>
<dbReference type="GO" id="GO:0006914">
    <property type="term" value="P:autophagy"/>
    <property type="evidence" value="ECO:0007669"/>
    <property type="project" value="UniProtKB-ARBA"/>
</dbReference>
<evidence type="ECO:0000313" key="4">
    <source>
        <dbReference type="Proteomes" id="UP000762676"/>
    </source>
</evidence>
<reference evidence="3 4" key="1">
    <citation type="journal article" date="2021" name="Elife">
        <title>Chloroplast acquisition without the gene transfer in kleptoplastic sea slugs, Plakobranchus ocellatus.</title>
        <authorList>
            <person name="Maeda T."/>
            <person name="Takahashi S."/>
            <person name="Yoshida T."/>
            <person name="Shimamura S."/>
            <person name="Takaki Y."/>
            <person name="Nagai Y."/>
            <person name="Toyoda A."/>
            <person name="Suzuki Y."/>
            <person name="Arimoto A."/>
            <person name="Ishii H."/>
            <person name="Satoh N."/>
            <person name="Nishiyama T."/>
            <person name="Hasebe M."/>
            <person name="Maruyama T."/>
            <person name="Minagawa J."/>
            <person name="Obokata J."/>
            <person name="Shigenobu S."/>
        </authorList>
    </citation>
    <scope>NUCLEOTIDE SEQUENCE [LARGE SCALE GENOMIC DNA]</scope>
</reference>
<dbReference type="PROSITE" id="PS50011">
    <property type="entry name" value="PROTEIN_KINASE_DOM"/>
    <property type="match status" value="1"/>
</dbReference>
<sequence length="244" mass="27187">MEPEITLAGSSSDKTDSNNNAKGQKDERNANTHRRSSLHYSPITVDDLMSGNFNVYVQKNIGSGYGGSVYKCLVYHDSSCDEENNATTTESSVMAIKVLSKERTKARVAVNEVELLRIAKSPNVLSYVSAAETIDSYLILTEFCAKGDLHGMLRHLDERDILTRDYMRDVISGLECLHNKLIAHADIKMKNILITDKNVAKIADKDKKALFQGLLANKTERWSLQMAKNNTWLNEYASPPSSPV</sequence>
<feature type="region of interest" description="Disordered" evidence="1">
    <location>
        <begin position="1"/>
        <end position="38"/>
    </location>
</feature>
<evidence type="ECO:0000259" key="2">
    <source>
        <dbReference type="PROSITE" id="PS50011"/>
    </source>
</evidence>
<feature type="domain" description="Protein kinase" evidence="2">
    <location>
        <begin position="55"/>
        <end position="244"/>
    </location>
</feature>
<comment type="caution">
    <text evidence="3">The sequence shown here is derived from an EMBL/GenBank/DDBJ whole genome shotgun (WGS) entry which is preliminary data.</text>
</comment>
<dbReference type="PANTHER" id="PTHR24348">
    <property type="entry name" value="SERINE/THREONINE-PROTEIN KINASE UNC-51-RELATED"/>
    <property type="match status" value="1"/>
</dbReference>
<keyword evidence="3" id="KW-0418">Kinase</keyword>
<dbReference type="CDD" id="cd00180">
    <property type="entry name" value="PKc"/>
    <property type="match status" value="1"/>
</dbReference>
<dbReference type="PROSITE" id="PS00108">
    <property type="entry name" value="PROTEIN_KINASE_ST"/>
    <property type="match status" value="1"/>
</dbReference>
<dbReference type="GO" id="GO:0010506">
    <property type="term" value="P:regulation of autophagy"/>
    <property type="evidence" value="ECO:0007669"/>
    <property type="project" value="InterPro"/>
</dbReference>
<dbReference type="Gene3D" id="1.10.510.10">
    <property type="entry name" value="Transferase(Phosphotransferase) domain 1"/>
    <property type="match status" value="1"/>
</dbReference>
<dbReference type="SUPFAM" id="SSF56112">
    <property type="entry name" value="Protein kinase-like (PK-like)"/>
    <property type="match status" value="1"/>
</dbReference>